<dbReference type="InterPro" id="IPR041650">
    <property type="entry name" value="HEPN_Swt1"/>
</dbReference>
<gene>
    <name evidence="3" type="ORF">GCM10009751_39500</name>
</gene>
<reference evidence="4" key="1">
    <citation type="journal article" date="2019" name="Int. J. Syst. Evol. Microbiol.">
        <title>The Global Catalogue of Microorganisms (GCM) 10K type strain sequencing project: providing services to taxonomists for standard genome sequencing and annotation.</title>
        <authorList>
            <consortium name="The Broad Institute Genomics Platform"/>
            <consortium name="The Broad Institute Genome Sequencing Center for Infectious Disease"/>
            <person name="Wu L."/>
            <person name="Ma J."/>
        </authorList>
    </citation>
    <scope>NUCLEOTIDE SEQUENCE [LARGE SCALE GENOMIC DNA]</scope>
    <source>
        <strain evidence="4">JCM 14326</strain>
    </source>
</reference>
<dbReference type="EMBL" id="BAAANL010000012">
    <property type="protein sequence ID" value="GAA1875901.1"/>
    <property type="molecule type" value="Genomic_DNA"/>
</dbReference>
<dbReference type="Proteomes" id="UP001501094">
    <property type="component" value="Unassembled WGS sequence"/>
</dbReference>
<evidence type="ECO:0000256" key="1">
    <source>
        <dbReference type="SAM" id="MobiDB-lite"/>
    </source>
</evidence>
<organism evidence="3 4">
    <name type="scientific">Myceligenerans crystallogenes</name>
    <dbReference type="NCBI Taxonomy" id="316335"/>
    <lineage>
        <taxon>Bacteria</taxon>
        <taxon>Bacillati</taxon>
        <taxon>Actinomycetota</taxon>
        <taxon>Actinomycetes</taxon>
        <taxon>Micrococcales</taxon>
        <taxon>Promicromonosporaceae</taxon>
        <taxon>Myceligenerans</taxon>
    </lineage>
</organism>
<dbReference type="RefSeq" id="WP_344106423.1">
    <property type="nucleotide sequence ID" value="NZ_BAAANL010000012.1"/>
</dbReference>
<comment type="caution">
    <text evidence="3">The sequence shown here is derived from an EMBL/GenBank/DDBJ whole genome shotgun (WGS) entry which is preliminary data.</text>
</comment>
<name>A0ABP5A360_9MICO</name>
<evidence type="ECO:0000259" key="2">
    <source>
        <dbReference type="Pfam" id="PF18731"/>
    </source>
</evidence>
<protein>
    <submittedName>
        <fullName evidence="3">Swt1 family HEPN domain-containing protein</fullName>
    </submittedName>
</protein>
<sequence>MAILTNREKVQRGLGHLLSGIEPWVDMRMKADTPQGVDWVELKSAADTRKFGQNKQYSRDDIRFLLRMIVENREVFKDDLSHAQRALVSELKETANAVAHANSVSSDDTYRVLDTAERLLHAIGSIEDAAAVGDLKVSHQREVFDQQARNTLRQRTSATSVTGNVAGTAIKPWRDVVTPHKDVLSGRFSSAEFAADLHAVATGSIKDAPEYTDPVQFFTRTFLTAGLSDLLRRALQRLGGTTGSPVVNLQTQFGGGKTHSMLALYHLFSGTPSSSLPQGVQDLVRETLGGPAASDIDPLETLDVRRVALVGTWLSTAEPNTRDGRPGIRTLWGELAWQLGGDDATDRLAAYERVAEADRLGVPPGEALTSLVQDLTAGGRKILVLVDEWVAYARLLVNRDDLPAGTFEAQFTFAQYLTELARTTPGMMLVVSIPASDTLNNGGGGSALEVGGPHGMAALERLQQVIGRTADDWRPANNVESFEIVRRRLFEEPDAAALADIAAIAKQYVKFYRENHGMFPAETERPEYEARIKAAYPVHPELFDRLYEDWSTLPKFQRTRGVLQLMSRVIHALWTGQDASPMISPGSVPIGISEVTSEVTKYLDDSWKTVVDTDVDGDTSTPVGIDAARPAFGGRAVTRRVARTVFIGSLGTVGTAHRGVDRMHVCLGTAVPGDTLNHIGDARDMLSQRATYFYEEGGRYWFDRSASVSRLATERAAGWSDADVHAEITEQLRAEAGTKGVFAGVHVAVEDAGAVPDDGDLRLAVLHPRFTWSKENSSSARELAGQILTRSGSSQRRRRNMIVMVAADDSRMPDLDGVVREYLAWRSIADDAENLALTIPQANQARTRVNQLKNAVVVRLRNTYTAALVPDQQANGRPENMFLRIGEGDSPLAVRVAEKLASQGRLVSQLGLEVLHMRLIGPLANAWGTGHVRMGDLWSWYTEYPYLQRLTSRSVLESAVLAVASSMIWETEGFALAAGYDDDAGRYVDLWLPGDRPEPMSVPDTWLLVVPERAKAQRAAERPAAPEPGNDESGKVTDATPDGGTTPSVPERRPNEPAGTSDAIRRRFFGSKTLDRVAYVKDWNALDQEVISALMATEGTEVTIEIEIHASNAGGFPERIIRNVRENATTLGFDQHGFEAE</sequence>
<feature type="domain" description="Swt1-like HEPN" evidence="2">
    <location>
        <begin position="12"/>
        <end position="124"/>
    </location>
</feature>
<evidence type="ECO:0000313" key="3">
    <source>
        <dbReference type="EMBL" id="GAA1875901.1"/>
    </source>
</evidence>
<dbReference type="Pfam" id="PF04465">
    <property type="entry name" value="DUF499"/>
    <property type="match status" value="1"/>
</dbReference>
<evidence type="ECO:0000313" key="4">
    <source>
        <dbReference type="Proteomes" id="UP001501094"/>
    </source>
</evidence>
<feature type="region of interest" description="Disordered" evidence="1">
    <location>
        <begin position="1017"/>
        <end position="1064"/>
    </location>
</feature>
<keyword evidence="4" id="KW-1185">Reference proteome</keyword>
<dbReference type="Pfam" id="PF18731">
    <property type="entry name" value="HEPN_Swt1"/>
    <property type="match status" value="1"/>
</dbReference>
<dbReference type="InterPro" id="IPR007555">
    <property type="entry name" value="DUF499"/>
</dbReference>
<proteinExistence type="predicted"/>
<accession>A0ABP5A360</accession>